<dbReference type="Proteomes" id="UP000007879">
    <property type="component" value="Unassembled WGS sequence"/>
</dbReference>
<dbReference type="InParanoid" id="A0A1X7VCY1"/>
<evidence type="ECO:0000313" key="3">
    <source>
        <dbReference type="Proteomes" id="UP000007879"/>
    </source>
</evidence>
<protein>
    <recommendedName>
        <fullName evidence="4">Acid ceramidase N-terminal domain-containing protein</fullName>
    </recommendedName>
</protein>
<reference evidence="3" key="1">
    <citation type="journal article" date="2010" name="Nature">
        <title>The Amphimedon queenslandica genome and the evolution of animal complexity.</title>
        <authorList>
            <person name="Srivastava M."/>
            <person name="Simakov O."/>
            <person name="Chapman J."/>
            <person name="Fahey B."/>
            <person name="Gauthier M.E."/>
            <person name="Mitros T."/>
            <person name="Richards G.S."/>
            <person name="Conaco C."/>
            <person name="Dacre M."/>
            <person name="Hellsten U."/>
            <person name="Larroux C."/>
            <person name="Putnam N.H."/>
            <person name="Stanke M."/>
            <person name="Adamska M."/>
            <person name="Darling A."/>
            <person name="Degnan S.M."/>
            <person name="Oakley T.H."/>
            <person name="Plachetzki D.C."/>
            <person name="Zhai Y."/>
            <person name="Adamski M."/>
            <person name="Calcino A."/>
            <person name="Cummins S.F."/>
            <person name="Goodstein D.M."/>
            <person name="Harris C."/>
            <person name="Jackson D.J."/>
            <person name="Leys S.P."/>
            <person name="Shu S."/>
            <person name="Woodcroft B.J."/>
            <person name="Vervoort M."/>
            <person name="Kosik K.S."/>
            <person name="Manning G."/>
            <person name="Degnan B.M."/>
            <person name="Rokhsar D.S."/>
        </authorList>
    </citation>
    <scope>NUCLEOTIDE SEQUENCE [LARGE SCALE GENOMIC DNA]</scope>
</reference>
<dbReference type="NCBIfam" id="NF040521">
    <property type="entry name" value="C45_proenzyme"/>
    <property type="match status" value="1"/>
</dbReference>
<dbReference type="EnsemblMetazoa" id="Aqu2.1.38150_001">
    <property type="protein sequence ID" value="Aqu2.1.38150_001"/>
    <property type="gene ID" value="Aqu2.1.38150"/>
</dbReference>
<dbReference type="KEGG" id="aqu:100640867"/>
<dbReference type="PANTHER" id="PTHR35190">
    <property type="entry name" value="PROTEIN DCD1B"/>
    <property type="match status" value="1"/>
</dbReference>
<sequence>MKLLLELLTLCLLSVAARAAECHGKPSPDAKPNLNPIYTDPPRFVKSVKNGMLFLTGDGEDVIPIVHVWGSPYEMGYAHGQLMKEKAQELVHDVWEYMKLQVEQGINGTIDIFPGWFLSDIANIGLEAALDLETDVTKPYTGSYFYEELKGLADGSGAPYKTIERIHMIGELTKGACSMFGANESAVPAGGGLLQLRALDWNVDGPFKNFPQVTVYHPNDTKYGHAFANIGFTGWIGSITGFSSQLLAISEIGVSFPDETFGHESRFGVPFTYILRDILQFDKTLEDAVTRLSTAHRTCNLILGVGDAKATQFRGVEYSAATADFFTWDNLRPEADWHPRIKDIVYWGMDWLCPGYNEVLAAQLNKYHGNLTAEITIQEIVPIVQTGDLHIAVYDLTKGLVYISYAKGESETGPLYAYDRTFIEVKTADLFNVTPPGLV</sequence>
<gene>
    <name evidence="2" type="primary">100640867</name>
</gene>
<name>A0A1X7VCY1_AMPQE</name>
<dbReference type="eggNOG" id="ENOG502RA4J">
    <property type="taxonomic scope" value="Eukaryota"/>
</dbReference>
<dbReference type="OMA" id="GICEKYW"/>
<feature type="chain" id="PRO_5010866606" description="Acid ceramidase N-terminal domain-containing protein" evidence="1">
    <location>
        <begin position="20"/>
        <end position="439"/>
    </location>
</feature>
<proteinExistence type="predicted"/>
<dbReference type="InterPro" id="IPR047803">
    <property type="entry name" value="DCD1A/B-like"/>
</dbReference>
<evidence type="ECO:0008006" key="4">
    <source>
        <dbReference type="Google" id="ProtNLM"/>
    </source>
</evidence>
<organism evidence="2">
    <name type="scientific">Amphimedon queenslandica</name>
    <name type="common">Sponge</name>
    <dbReference type="NCBI Taxonomy" id="400682"/>
    <lineage>
        <taxon>Eukaryota</taxon>
        <taxon>Metazoa</taxon>
        <taxon>Porifera</taxon>
        <taxon>Demospongiae</taxon>
        <taxon>Heteroscleromorpha</taxon>
        <taxon>Haplosclerida</taxon>
        <taxon>Niphatidae</taxon>
        <taxon>Amphimedon</taxon>
    </lineage>
</organism>
<dbReference type="PANTHER" id="PTHR35190:SF2">
    <property type="entry name" value="PROTEIN DCD1B"/>
    <property type="match status" value="1"/>
</dbReference>
<evidence type="ECO:0000313" key="2">
    <source>
        <dbReference type="EnsemblMetazoa" id="Aqu2.1.38150_001"/>
    </source>
</evidence>
<dbReference type="EnsemblMetazoa" id="XM_011412269.2">
    <property type="protein sequence ID" value="XP_011410571.1"/>
    <property type="gene ID" value="LOC100640867"/>
</dbReference>
<dbReference type="Gene3D" id="3.60.60.10">
    <property type="entry name" value="Penicillin V Acylase, Chain A"/>
    <property type="match status" value="1"/>
</dbReference>
<evidence type="ECO:0000256" key="1">
    <source>
        <dbReference type="SAM" id="SignalP"/>
    </source>
</evidence>
<dbReference type="AlphaFoldDB" id="A0A1X7VCY1"/>
<accession>A0A1X7VCY1</accession>
<keyword evidence="3" id="KW-1185">Reference proteome</keyword>
<keyword evidence="1" id="KW-0732">Signal</keyword>
<dbReference type="OrthoDB" id="189997at2759"/>
<feature type="signal peptide" evidence="1">
    <location>
        <begin position="1"/>
        <end position="19"/>
    </location>
</feature>
<reference evidence="2" key="2">
    <citation type="submission" date="2017-05" db="UniProtKB">
        <authorList>
            <consortium name="EnsemblMetazoa"/>
        </authorList>
    </citation>
    <scope>IDENTIFICATION</scope>
</reference>
<dbReference type="InterPro" id="IPR047794">
    <property type="entry name" value="C45_proenzyme-like"/>
</dbReference>